<dbReference type="EC" id="5.6.2.3" evidence="1"/>
<evidence type="ECO:0000313" key="4">
    <source>
        <dbReference type="EMBL" id="KAK7099360.1"/>
    </source>
</evidence>
<dbReference type="PANTHER" id="PTHR10492">
    <property type="match status" value="1"/>
</dbReference>
<name>A0AAN9B4V7_9CAEN</name>
<dbReference type="GO" id="GO:0006281">
    <property type="term" value="P:DNA repair"/>
    <property type="evidence" value="ECO:0007669"/>
    <property type="project" value="UniProtKB-KW"/>
</dbReference>
<accession>A0AAN9B4V7</accession>
<keyword evidence="5" id="KW-1185">Reference proteome</keyword>
<feature type="domain" description="DNA helicase Pif1-like 2B" evidence="3">
    <location>
        <begin position="259"/>
        <end position="305"/>
    </location>
</feature>
<dbReference type="GO" id="GO:0043139">
    <property type="term" value="F:5'-3' DNA helicase activity"/>
    <property type="evidence" value="ECO:0007669"/>
    <property type="project" value="UniProtKB-EC"/>
</dbReference>
<organism evidence="4 5">
    <name type="scientific">Littorina saxatilis</name>
    <dbReference type="NCBI Taxonomy" id="31220"/>
    <lineage>
        <taxon>Eukaryota</taxon>
        <taxon>Metazoa</taxon>
        <taxon>Spiralia</taxon>
        <taxon>Lophotrochozoa</taxon>
        <taxon>Mollusca</taxon>
        <taxon>Gastropoda</taxon>
        <taxon>Caenogastropoda</taxon>
        <taxon>Littorinimorpha</taxon>
        <taxon>Littorinoidea</taxon>
        <taxon>Littorinidae</taxon>
        <taxon>Littorina</taxon>
    </lineage>
</organism>
<protein>
    <recommendedName>
        <fullName evidence="1">ATP-dependent DNA helicase</fullName>
        <ecNumber evidence="1">5.6.2.3</ecNumber>
    </recommendedName>
</protein>
<evidence type="ECO:0000313" key="5">
    <source>
        <dbReference type="Proteomes" id="UP001374579"/>
    </source>
</evidence>
<sequence length="424" mass="47001">MVYNTLISTCRSQHIKVAASAWTGIAATLLSGGRTVHNLFKLPVPILDTSTCNVSPTSSHAEYLRSVKLFIIDEASMVPANALKAIDNMLQDITKLKVPFGGKVFLMGGDFRQVLPVVPRASPTVIIENCIKSSPLWPLFRVFKLTKNMRAEQEQQEYAKWLLQLGNGQLQSVLPTAPPNSIDIPPQCNITEDIVNAVFTDVTNPQTLAATVILATTNDTTLHLNDLIVNKLPGQSKTYLSADQAICDVEMEADNYPTEFLNSITPSGMPPHQLILKTRAIIMLLRNLDITKGLCNGTRLYIHRLHEYVLDAEIITGPCKGQRVLIPRIKLAPSDHNLPFTLQRIQFPIRLAYSITINKSQGQTFDKLGVFLPTPVFSHGQLYVAFSRAKSFSNIFVHVVNNSIQGQFQGKTITQNVVYKNVLN</sequence>
<dbReference type="InterPro" id="IPR049163">
    <property type="entry name" value="Pif1-like_2B_dom"/>
</dbReference>
<dbReference type="InterPro" id="IPR010285">
    <property type="entry name" value="DNA_helicase_pif1-like_DEAD"/>
</dbReference>
<evidence type="ECO:0000256" key="1">
    <source>
        <dbReference type="RuleBase" id="RU363044"/>
    </source>
</evidence>
<dbReference type="GO" id="GO:0006310">
    <property type="term" value="P:DNA recombination"/>
    <property type="evidence" value="ECO:0007669"/>
    <property type="project" value="UniProtKB-KW"/>
</dbReference>
<dbReference type="InterPro" id="IPR027417">
    <property type="entry name" value="P-loop_NTPase"/>
</dbReference>
<dbReference type="PANTHER" id="PTHR10492:SF57">
    <property type="entry name" value="ATP-DEPENDENT DNA HELICASE"/>
    <property type="match status" value="1"/>
</dbReference>
<comment type="caution">
    <text evidence="4">The sequence shown here is derived from an EMBL/GenBank/DDBJ whole genome shotgun (WGS) entry which is preliminary data.</text>
</comment>
<dbReference type="GO" id="GO:0000723">
    <property type="term" value="P:telomere maintenance"/>
    <property type="evidence" value="ECO:0007669"/>
    <property type="project" value="InterPro"/>
</dbReference>
<keyword evidence="1" id="KW-0378">Hydrolase</keyword>
<comment type="similarity">
    <text evidence="1">Belongs to the helicase family.</text>
</comment>
<dbReference type="Gene3D" id="3.40.50.300">
    <property type="entry name" value="P-loop containing nucleotide triphosphate hydrolases"/>
    <property type="match status" value="2"/>
</dbReference>
<proteinExistence type="inferred from homology"/>
<dbReference type="AlphaFoldDB" id="A0AAN9B4V7"/>
<keyword evidence="1" id="KW-0227">DNA damage</keyword>
<feature type="domain" description="DNA helicase Pif1-like DEAD-box helicase" evidence="2">
    <location>
        <begin position="2"/>
        <end position="172"/>
    </location>
</feature>
<dbReference type="Pfam" id="PF05970">
    <property type="entry name" value="PIF1"/>
    <property type="match status" value="1"/>
</dbReference>
<keyword evidence="1" id="KW-0234">DNA repair</keyword>
<dbReference type="Pfam" id="PF21530">
    <property type="entry name" value="Pif1_2B_dom"/>
    <property type="match status" value="1"/>
</dbReference>
<dbReference type="GO" id="GO:0005524">
    <property type="term" value="F:ATP binding"/>
    <property type="evidence" value="ECO:0007669"/>
    <property type="project" value="UniProtKB-KW"/>
</dbReference>
<comment type="catalytic activity">
    <reaction evidence="1">
        <text>ATP + H2O = ADP + phosphate + H(+)</text>
        <dbReference type="Rhea" id="RHEA:13065"/>
        <dbReference type="ChEBI" id="CHEBI:15377"/>
        <dbReference type="ChEBI" id="CHEBI:15378"/>
        <dbReference type="ChEBI" id="CHEBI:30616"/>
        <dbReference type="ChEBI" id="CHEBI:43474"/>
        <dbReference type="ChEBI" id="CHEBI:456216"/>
        <dbReference type="EC" id="5.6.2.3"/>
    </reaction>
</comment>
<keyword evidence="1" id="KW-0547">Nucleotide-binding</keyword>
<dbReference type="FunFam" id="3.40.50.300:FF:002884">
    <property type="entry name" value="ATP-dependent DNA helicase"/>
    <property type="match status" value="1"/>
</dbReference>
<dbReference type="EMBL" id="JBAMIC010000012">
    <property type="protein sequence ID" value="KAK7099360.1"/>
    <property type="molecule type" value="Genomic_DNA"/>
</dbReference>
<reference evidence="4 5" key="1">
    <citation type="submission" date="2024-02" db="EMBL/GenBank/DDBJ databases">
        <title>Chromosome-scale genome assembly of the rough periwinkle Littorina saxatilis.</title>
        <authorList>
            <person name="De Jode A."/>
            <person name="Faria R."/>
            <person name="Formenti G."/>
            <person name="Sims Y."/>
            <person name="Smith T.P."/>
            <person name="Tracey A."/>
            <person name="Wood J.M.D."/>
            <person name="Zagrodzka Z.B."/>
            <person name="Johannesson K."/>
            <person name="Butlin R.K."/>
            <person name="Leder E.H."/>
        </authorList>
    </citation>
    <scope>NUCLEOTIDE SEQUENCE [LARGE SCALE GENOMIC DNA]</scope>
    <source>
        <strain evidence="4">Snail1</strain>
        <tissue evidence="4">Muscle</tissue>
    </source>
</reference>
<keyword evidence="1" id="KW-0233">DNA recombination</keyword>
<dbReference type="Proteomes" id="UP001374579">
    <property type="component" value="Unassembled WGS sequence"/>
</dbReference>
<dbReference type="GO" id="GO:0016787">
    <property type="term" value="F:hydrolase activity"/>
    <property type="evidence" value="ECO:0007669"/>
    <property type="project" value="UniProtKB-KW"/>
</dbReference>
<gene>
    <name evidence="4" type="ORF">V1264_003508</name>
</gene>
<evidence type="ECO:0000259" key="3">
    <source>
        <dbReference type="Pfam" id="PF21530"/>
    </source>
</evidence>
<keyword evidence="1" id="KW-0067">ATP-binding</keyword>
<dbReference type="CDD" id="cd18809">
    <property type="entry name" value="SF1_C_RecD"/>
    <property type="match status" value="1"/>
</dbReference>
<dbReference type="SUPFAM" id="SSF52540">
    <property type="entry name" value="P-loop containing nucleoside triphosphate hydrolases"/>
    <property type="match status" value="2"/>
</dbReference>
<keyword evidence="1" id="KW-0347">Helicase</keyword>
<comment type="cofactor">
    <cofactor evidence="1">
        <name>Mg(2+)</name>
        <dbReference type="ChEBI" id="CHEBI:18420"/>
    </cofactor>
</comment>
<evidence type="ECO:0000259" key="2">
    <source>
        <dbReference type="Pfam" id="PF05970"/>
    </source>
</evidence>